<dbReference type="AlphaFoldDB" id="A0A1I8EVH2"/>
<protein>
    <submittedName>
        <fullName evidence="5">EF-hand domain-containing protein</fullName>
    </submittedName>
</protein>
<evidence type="ECO:0000256" key="1">
    <source>
        <dbReference type="ARBA" id="ARBA00022723"/>
    </source>
</evidence>
<dbReference type="InterPro" id="IPR011992">
    <property type="entry name" value="EF-hand-dom_pair"/>
</dbReference>
<evidence type="ECO:0000256" key="3">
    <source>
        <dbReference type="ARBA" id="ARBA00022837"/>
    </source>
</evidence>
<reference evidence="5" key="1">
    <citation type="submission" date="2016-11" db="UniProtKB">
        <authorList>
            <consortium name="WormBaseParasite"/>
        </authorList>
    </citation>
    <scope>IDENTIFICATION</scope>
    <source>
        <strain evidence="5">pt0022</strain>
    </source>
</reference>
<dbReference type="PANTHER" id="PTHR23055">
    <property type="entry name" value="CALCIUM BINDING PROTEINS"/>
    <property type="match status" value="1"/>
</dbReference>
<organism evidence="5">
    <name type="scientific">Wuchereria bancrofti</name>
    <dbReference type="NCBI Taxonomy" id="6293"/>
    <lineage>
        <taxon>Eukaryota</taxon>
        <taxon>Metazoa</taxon>
        <taxon>Ecdysozoa</taxon>
        <taxon>Nematoda</taxon>
        <taxon>Chromadorea</taxon>
        <taxon>Rhabditida</taxon>
        <taxon>Spirurina</taxon>
        <taxon>Spiruromorpha</taxon>
        <taxon>Filarioidea</taxon>
        <taxon>Onchocercidae</taxon>
        <taxon>Wuchereria</taxon>
    </lineage>
</organism>
<evidence type="ECO:0000259" key="4">
    <source>
        <dbReference type="PROSITE" id="PS50222"/>
    </source>
</evidence>
<dbReference type="PANTHER" id="PTHR23055:SF111">
    <property type="entry name" value="EF-HAND DOMAIN-CONTAINING PROTEIN"/>
    <property type="match status" value="1"/>
</dbReference>
<keyword evidence="3" id="KW-0106">Calcium</keyword>
<dbReference type="STRING" id="6293.A0A1I8EVH2"/>
<dbReference type="PROSITE" id="PS50222">
    <property type="entry name" value="EF_HAND_2"/>
    <property type="match status" value="1"/>
</dbReference>
<evidence type="ECO:0000256" key="2">
    <source>
        <dbReference type="ARBA" id="ARBA00022737"/>
    </source>
</evidence>
<dbReference type="Gene3D" id="1.10.238.10">
    <property type="entry name" value="EF-hand"/>
    <property type="match status" value="2"/>
</dbReference>
<name>A0A1I8EVH2_WUCBA</name>
<dbReference type="PROSITE" id="PS00018">
    <property type="entry name" value="EF_HAND_1"/>
    <property type="match status" value="1"/>
</dbReference>
<keyword evidence="1" id="KW-0479">Metal-binding</keyword>
<dbReference type="InterPro" id="IPR028846">
    <property type="entry name" value="Recoverin"/>
</dbReference>
<evidence type="ECO:0000313" key="5">
    <source>
        <dbReference type="WBParaSite" id="maker-PairedContig_54-snap-gene-0.1-mRNA-1"/>
    </source>
</evidence>
<sequence length="327" mass="38325">MINTERKELSSHGMKIECYPETYAQYSSATEKYHKLKRVFGDVPTCLPSNRLCKLLYWTCRRIQFWFCFYNEGKFARFLQYITNAPNDMEMDVEDLLSNPFNTQPPSLNELIHVTGFSKDWIMFMYRNFKQICSNGRMPLQQWRRIFQLIFPKSANSEFADRVFRAIAGGKTSKHITFEELILCLHRISECYCIYASTSSQNSSAHLSRIAQFVFLLMKPNDHEQINLDDFKNYAEAVFSLNVPSMAYNSHHLFSQMHVSNNQYSHNNSCSSMPFQFPSNFRHYTLQCFNEMDTDNDGIISLGDVKRILTPECDSIRLFKEAHLLHS</sequence>
<dbReference type="GO" id="GO:0005509">
    <property type="term" value="F:calcium ion binding"/>
    <property type="evidence" value="ECO:0007669"/>
    <property type="project" value="InterPro"/>
</dbReference>
<proteinExistence type="predicted"/>
<feature type="domain" description="EF-hand" evidence="4">
    <location>
        <begin position="280"/>
        <end position="315"/>
    </location>
</feature>
<dbReference type="WBParaSite" id="maker-PairedContig_54-snap-gene-0.1-mRNA-1">
    <property type="protein sequence ID" value="maker-PairedContig_54-snap-gene-0.1-mRNA-1"/>
    <property type="gene ID" value="maker-PairedContig_54-snap-gene-0.1"/>
</dbReference>
<dbReference type="InterPro" id="IPR002048">
    <property type="entry name" value="EF_hand_dom"/>
</dbReference>
<keyword evidence="2" id="KW-0677">Repeat</keyword>
<dbReference type="InterPro" id="IPR018247">
    <property type="entry name" value="EF_Hand_1_Ca_BS"/>
</dbReference>
<accession>A0A1I8EVH2</accession>
<dbReference type="SUPFAM" id="SSF47473">
    <property type="entry name" value="EF-hand"/>
    <property type="match status" value="1"/>
</dbReference>